<evidence type="ECO:0000313" key="5">
    <source>
        <dbReference type="Proteomes" id="UP000419743"/>
    </source>
</evidence>
<dbReference type="EC" id="1.-.-.-" evidence="4"/>
<dbReference type="GO" id="GO:0010181">
    <property type="term" value="F:FMN binding"/>
    <property type="evidence" value="ECO:0007669"/>
    <property type="project" value="InterPro"/>
</dbReference>
<dbReference type="Proteomes" id="UP000419743">
    <property type="component" value="Unassembled WGS sequence"/>
</dbReference>
<evidence type="ECO:0000256" key="1">
    <source>
        <dbReference type="ARBA" id="ARBA00022630"/>
    </source>
</evidence>
<protein>
    <submittedName>
        <fullName evidence="4">NADH oxidase</fullName>
        <ecNumber evidence="4">1.-.-.-</ecNumber>
    </submittedName>
</protein>
<keyword evidence="5" id="KW-1185">Reference proteome</keyword>
<organism evidence="4 5">
    <name type="scientific">Occultella aeris</name>
    <dbReference type="NCBI Taxonomy" id="2761496"/>
    <lineage>
        <taxon>Bacteria</taxon>
        <taxon>Bacillati</taxon>
        <taxon>Actinomycetota</taxon>
        <taxon>Actinomycetes</taxon>
        <taxon>Micrococcales</taxon>
        <taxon>Ruaniaceae</taxon>
        <taxon>Occultella</taxon>
    </lineage>
</organism>
<dbReference type="Gene3D" id="3.20.20.70">
    <property type="entry name" value="Aldolase class I"/>
    <property type="match status" value="1"/>
</dbReference>
<gene>
    <name evidence="4" type="ORF">HALOF300_01594</name>
</gene>
<sequence length="359" mass="38658">MRDPSFLLTPTRVGPFDVTNRVAMAPMTNKQSGQDGTLSAAEIDWIARRAEGGSGLVITGAWAVSPEGRTWHGQAGLYEPRHEPPLTDLARRIAASPALAVVQLIHAGSRATFEITQEPGISASDAPGARAATDHDIRRILAAHGDAARRVKTAGLHGVEIHSAHGFLPAQFLSTTENKRDDAWGGALAGRARFLRNLVHTIRKAVGKDFIVGVRLSPENPRRGIHLAETAQVAAWLAEDGTDYLHLSLGDAAAMSETDPGRHPVDFVREAIPGVPLIGAGNIWTPEQALALIAHGADLVALGRAAIFNPDWPRHAARPGWQPVRPPFTQHELARVDVTPPFVDYLREQWPELVASDVC</sequence>
<accession>A0A7M4DHJ6</accession>
<dbReference type="InterPro" id="IPR051799">
    <property type="entry name" value="NADH_flavin_oxidoreductase"/>
</dbReference>
<dbReference type="GO" id="GO:0016491">
    <property type="term" value="F:oxidoreductase activity"/>
    <property type="evidence" value="ECO:0007669"/>
    <property type="project" value="UniProtKB-KW"/>
</dbReference>
<dbReference type="InterPro" id="IPR001155">
    <property type="entry name" value="OxRdtase_FMN_N"/>
</dbReference>
<evidence type="ECO:0000256" key="2">
    <source>
        <dbReference type="ARBA" id="ARBA00023002"/>
    </source>
</evidence>
<feature type="domain" description="NADH:flavin oxidoreductase/NADH oxidase N-terminal" evidence="3">
    <location>
        <begin position="7"/>
        <end position="317"/>
    </location>
</feature>
<dbReference type="EMBL" id="CACRYJ010000021">
    <property type="protein sequence ID" value="VZO36389.1"/>
    <property type="molecule type" value="Genomic_DNA"/>
</dbReference>
<dbReference type="RefSeq" id="WP_156740415.1">
    <property type="nucleotide sequence ID" value="NZ_CACRYJ010000021.1"/>
</dbReference>
<dbReference type="PANTHER" id="PTHR43656">
    <property type="entry name" value="BINDING OXIDOREDUCTASE, PUTATIVE (AFU_ORTHOLOGUE AFUA_2G08260)-RELATED"/>
    <property type="match status" value="1"/>
</dbReference>
<dbReference type="PANTHER" id="PTHR43656:SF2">
    <property type="entry name" value="BINDING OXIDOREDUCTASE, PUTATIVE (AFU_ORTHOLOGUE AFUA_2G08260)-RELATED"/>
    <property type="match status" value="1"/>
</dbReference>
<dbReference type="Pfam" id="PF00724">
    <property type="entry name" value="Oxidored_FMN"/>
    <property type="match status" value="1"/>
</dbReference>
<keyword evidence="1" id="KW-0285">Flavoprotein</keyword>
<reference evidence="4 5" key="1">
    <citation type="submission" date="2019-11" db="EMBL/GenBank/DDBJ databases">
        <authorList>
            <person name="Criscuolo A."/>
        </authorList>
    </citation>
    <scope>NUCLEOTIDE SEQUENCE [LARGE SCALE GENOMIC DNA]</scope>
    <source>
        <strain evidence="4">CIP111667</strain>
    </source>
</reference>
<comment type="caution">
    <text evidence="4">The sequence shown here is derived from an EMBL/GenBank/DDBJ whole genome shotgun (WGS) entry which is preliminary data.</text>
</comment>
<keyword evidence="2 4" id="KW-0560">Oxidoreductase</keyword>
<dbReference type="CDD" id="cd02803">
    <property type="entry name" value="OYE_like_FMN_family"/>
    <property type="match status" value="1"/>
</dbReference>
<dbReference type="SUPFAM" id="SSF51395">
    <property type="entry name" value="FMN-linked oxidoreductases"/>
    <property type="match status" value="1"/>
</dbReference>
<evidence type="ECO:0000313" key="4">
    <source>
        <dbReference type="EMBL" id="VZO36389.1"/>
    </source>
</evidence>
<name>A0A7M4DHJ6_9MICO</name>
<evidence type="ECO:0000259" key="3">
    <source>
        <dbReference type="Pfam" id="PF00724"/>
    </source>
</evidence>
<dbReference type="InterPro" id="IPR013785">
    <property type="entry name" value="Aldolase_TIM"/>
</dbReference>
<dbReference type="AlphaFoldDB" id="A0A7M4DHJ6"/>
<proteinExistence type="predicted"/>